<comment type="caution">
    <text evidence="2">The sequence shown here is derived from an EMBL/GenBank/DDBJ whole genome shotgun (WGS) entry which is preliminary data.</text>
</comment>
<keyword evidence="1" id="KW-1133">Transmembrane helix</keyword>
<dbReference type="Proteomes" id="UP000683360">
    <property type="component" value="Unassembled WGS sequence"/>
</dbReference>
<keyword evidence="1" id="KW-0472">Membrane</keyword>
<accession>A0A8S3RPP0</accession>
<name>A0A8S3RPP0_MYTED</name>
<evidence type="ECO:0000313" key="2">
    <source>
        <dbReference type="EMBL" id="CAG2210963.1"/>
    </source>
</evidence>
<keyword evidence="1" id="KW-0812">Transmembrane</keyword>
<keyword evidence="3" id="KW-1185">Reference proteome</keyword>
<dbReference type="AlphaFoldDB" id="A0A8S3RPP0"/>
<sequence length="165" mass="18968">MVKSQQLRIRSSQHISIGFPPPYLYSLLRDLTLDMKLVINSSLRVIRVAVINLHKLKAPNVPFIGAKSKSDPLKICKYTHQFSNRQTFHTTASLRTRGRDKYTALGPATIYIYRLGILFVFLLIINKVTSYIFVTSDFGYYDEEAHNKNELSSKQEVESKNLTQK</sequence>
<dbReference type="EMBL" id="CAJPWZ010001248">
    <property type="protein sequence ID" value="CAG2210963.1"/>
    <property type="molecule type" value="Genomic_DNA"/>
</dbReference>
<protein>
    <recommendedName>
        <fullName evidence="4">Transmembrane protein</fullName>
    </recommendedName>
</protein>
<evidence type="ECO:0000313" key="3">
    <source>
        <dbReference type="Proteomes" id="UP000683360"/>
    </source>
</evidence>
<evidence type="ECO:0000256" key="1">
    <source>
        <dbReference type="SAM" id="Phobius"/>
    </source>
</evidence>
<proteinExistence type="predicted"/>
<reference evidence="2" key="1">
    <citation type="submission" date="2021-03" db="EMBL/GenBank/DDBJ databases">
        <authorList>
            <person name="Bekaert M."/>
        </authorList>
    </citation>
    <scope>NUCLEOTIDE SEQUENCE</scope>
</reference>
<feature type="transmembrane region" description="Helical" evidence="1">
    <location>
        <begin position="104"/>
        <end position="125"/>
    </location>
</feature>
<evidence type="ECO:0008006" key="4">
    <source>
        <dbReference type="Google" id="ProtNLM"/>
    </source>
</evidence>
<gene>
    <name evidence="2" type="ORF">MEDL_25014</name>
</gene>
<organism evidence="2 3">
    <name type="scientific">Mytilus edulis</name>
    <name type="common">Blue mussel</name>
    <dbReference type="NCBI Taxonomy" id="6550"/>
    <lineage>
        <taxon>Eukaryota</taxon>
        <taxon>Metazoa</taxon>
        <taxon>Spiralia</taxon>
        <taxon>Lophotrochozoa</taxon>
        <taxon>Mollusca</taxon>
        <taxon>Bivalvia</taxon>
        <taxon>Autobranchia</taxon>
        <taxon>Pteriomorphia</taxon>
        <taxon>Mytilida</taxon>
        <taxon>Mytiloidea</taxon>
        <taxon>Mytilidae</taxon>
        <taxon>Mytilinae</taxon>
        <taxon>Mytilus</taxon>
    </lineage>
</organism>